<name>A0ABQ4GAW4_9ACTN</name>
<proteinExistence type="predicted"/>
<evidence type="ECO:0000313" key="2">
    <source>
        <dbReference type="Proteomes" id="UP000603904"/>
    </source>
</evidence>
<accession>A0ABQ4GAW4</accession>
<evidence type="ECO:0000313" key="1">
    <source>
        <dbReference type="EMBL" id="GIH44231.1"/>
    </source>
</evidence>
<dbReference type="EMBL" id="BOOC01000054">
    <property type="protein sequence ID" value="GIH44231.1"/>
    <property type="molecule type" value="Genomic_DNA"/>
</dbReference>
<gene>
    <name evidence="1" type="ORF">Mco01_72310</name>
</gene>
<organism evidence="1 2">
    <name type="scientific">Microbispora corallina</name>
    <dbReference type="NCBI Taxonomy" id="83302"/>
    <lineage>
        <taxon>Bacteria</taxon>
        <taxon>Bacillati</taxon>
        <taxon>Actinomycetota</taxon>
        <taxon>Actinomycetes</taxon>
        <taxon>Streptosporangiales</taxon>
        <taxon>Streptosporangiaceae</taxon>
        <taxon>Microbispora</taxon>
    </lineage>
</organism>
<dbReference type="Proteomes" id="UP000603904">
    <property type="component" value="Unassembled WGS sequence"/>
</dbReference>
<protein>
    <submittedName>
        <fullName evidence="1">Uncharacterized protein</fullName>
    </submittedName>
</protein>
<sequence>MTVQVTAGFGLVQVVQAPGLPERNPRSIQSNCVLSLPWSRTHLRASVPE</sequence>
<comment type="caution">
    <text evidence="1">The sequence shown here is derived from an EMBL/GenBank/DDBJ whole genome shotgun (WGS) entry which is preliminary data.</text>
</comment>
<reference evidence="1 2" key="1">
    <citation type="submission" date="2021-01" db="EMBL/GenBank/DDBJ databases">
        <title>Whole genome shotgun sequence of Microbispora corallina NBRC 16416.</title>
        <authorList>
            <person name="Komaki H."/>
            <person name="Tamura T."/>
        </authorList>
    </citation>
    <scope>NUCLEOTIDE SEQUENCE [LARGE SCALE GENOMIC DNA]</scope>
    <source>
        <strain evidence="1 2">NBRC 16416</strain>
    </source>
</reference>
<keyword evidence="2" id="KW-1185">Reference proteome</keyword>